<keyword evidence="3" id="KW-1185">Reference proteome</keyword>
<feature type="transmembrane region" description="Helical" evidence="1">
    <location>
        <begin position="166"/>
        <end position="188"/>
    </location>
</feature>
<keyword evidence="1" id="KW-0812">Transmembrane</keyword>
<feature type="transmembrane region" description="Helical" evidence="1">
    <location>
        <begin position="51"/>
        <end position="76"/>
    </location>
</feature>
<evidence type="ECO:0000256" key="1">
    <source>
        <dbReference type="SAM" id="Phobius"/>
    </source>
</evidence>
<evidence type="ECO:0000313" key="2">
    <source>
        <dbReference type="EMBL" id="KIM45078.1"/>
    </source>
</evidence>
<evidence type="ECO:0000313" key="3">
    <source>
        <dbReference type="Proteomes" id="UP000053424"/>
    </source>
</evidence>
<sequence>MPLSALELHAFSIAAYMRVTSIAIAGYDYLETQPTAWRFYKEHWQSRRWTISLILFSLLRFTSIAVLIISSVGFFYSSFTNQTCGRFYLLPPVFKVIQTMVTQAILGVRAFNLSRRSRVVGWLLITVYTVACILQWVTTLYQRTPKVGEPHTSCRAVNQAKQLGAYLFYAIAIMYDVLTTTMSIIYLLKYKFTTKNSVMSKLARMMLYDGLGYLLVLTGINILNLILYKTSADIQTAGASLGYCVSWIMSQRLLIHLYDASRERREVGEFETAIIVSKDIPAAREISRVVRTFDHKSNTPFDLTRRDSGTEELDYPQNTGVRVRVERTVRMNHYTRTYELEDYSRRTQSR</sequence>
<feature type="transmembrane region" description="Helical" evidence="1">
    <location>
        <begin position="6"/>
        <end position="30"/>
    </location>
</feature>
<reference evidence="2 3" key="1">
    <citation type="submission" date="2014-04" db="EMBL/GenBank/DDBJ databases">
        <authorList>
            <consortium name="DOE Joint Genome Institute"/>
            <person name="Kuo A."/>
            <person name="Gay G."/>
            <person name="Dore J."/>
            <person name="Kohler A."/>
            <person name="Nagy L.G."/>
            <person name="Floudas D."/>
            <person name="Copeland A."/>
            <person name="Barry K.W."/>
            <person name="Cichocki N."/>
            <person name="Veneault-Fourrey C."/>
            <person name="LaButti K."/>
            <person name="Lindquist E.A."/>
            <person name="Lipzen A."/>
            <person name="Lundell T."/>
            <person name="Morin E."/>
            <person name="Murat C."/>
            <person name="Sun H."/>
            <person name="Tunlid A."/>
            <person name="Henrissat B."/>
            <person name="Grigoriev I.V."/>
            <person name="Hibbett D.S."/>
            <person name="Martin F."/>
            <person name="Nordberg H.P."/>
            <person name="Cantor M.N."/>
            <person name="Hua S.X."/>
        </authorList>
    </citation>
    <scope>NUCLEOTIDE SEQUENCE [LARGE SCALE GENOMIC DNA]</scope>
    <source>
        <strain evidence="3">h7</strain>
    </source>
</reference>
<gene>
    <name evidence="2" type="ORF">M413DRAFT_441738</name>
</gene>
<feature type="transmembrane region" description="Helical" evidence="1">
    <location>
        <begin position="119"/>
        <end position="137"/>
    </location>
</feature>
<dbReference type="HOGENOM" id="CLU_049338_0_0_1"/>
<keyword evidence="1" id="KW-1133">Transmembrane helix</keyword>
<reference evidence="3" key="2">
    <citation type="submission" date="2015-01" db="EMBL/GenBank/DDBJ databases">
        <title>Evolutionary Origins and Diversification of the Mycorrhizal Mutualists.</title>
        <authorList>
            <consortium name="DOE Joint Genome Institute"/>
            <consortium name="Mycorrhizal Genomics Consortium"/>
            <person name="Kohler A."/>
            <person name="Kuo A."/>
            <person name="Nagy L.G."/>
            <person name="Floudas D."/>
            <person name="Copeland A."/>
            <person name="Barry K.W."/>
            <person name="Cichocki N."/>
            <person name="Veneault-Fourrey C."/>
            <person name="LaButti K."/>
            <person name="Lindquist E.A."/>
            <person name="Lipzen A."/>
            <person name="Lundell T."/>
            <person name="Morin E."/>
            <person name="Murat C."/>
            <person name="Riley R."/>
            <person name="Ohm R."/>
            <person name="Sun H."/>
            <person name="Tunlid A."/>
            <person name="Henrissat B."/>
            <person name="Grigoriev I.V."/>
            <person name="Hibbett D.S."/>
            <person name="Martin F."/>
        </authorList>
    </citation>
    <scope>NUCLEOTIDE SEQUENCE [LARGE SCALE GENOMIC DNA]</scope>
    <source>
        <strain evidence="3">h7</strain>
    </source>
</reference>
<keyword evidence="1" id="KW-0472">Membrane</keyword>
<dbReference type="EMBL" id="KN831772">
    <property type="protein sequence ID" value="KIM45078.1"/>
    <property type="molecule type" value="Genomic_DNA"/>
</dbReference>
<protein>
    <submittedName>
        <fullName evidence="2">Uncharacterized protein</fullName>
    </submittedName>
</protein>
<dbReference type="STRING" id="686832.A0A0C2Y5H6"/>
<accession>A0A0C2Y5H6</accession>
<name>A0A0C2Y5H6_HEBCY</name>
<feature type="transmembrane region" description="Helical" evidence="1">
    <location>
        <begin position="208"/>
        <end position="228"/>
    </location>
</feature>
<proteinExistence type="predicted"/>
<dbReference type="OrthoDB" id="3346251at2759"/>
<dbReference type="AlphaFoldDB" id="A0A0C2Y5H6"/>
<organism evidence="2 3">
    <name type="scientific">Hebeloma cylindrosporum</name>
    <dbReference type="NCBI Taxonomy" id="76867"/>
    <lineage>
        <taxon>Eukaryota</taxon>
        <taxon>Fungi</taxon>
        <taxon>Dikarya</taxon>
        <taxon>Basidiomycota</taxon>
        <taxon>Agaricomycotina</taxon>
        <taxon>Agaricomycetes</taxon>
        <taxon>Agaricomycetidae</taxon>
        <taxon>Agaricales</taxon>
        <taxon>Agaricineae</taxon>
        <taxon>Hymenogastraceae</taxon>
        <taxon>Hebeloma</taxon>
    </lineage>
</organism>
<dbReference type="Proteomes" id="UP000053424">
    <property type="component" value="Unassembled WGS sequence"/>
</dbReference>